<dbReference type="InterPro" id="IPR019575">
    <property type="entry name" value="Nuop51_4Fe4S-bd"/>
</dbReference>
<dbReference type="EMBL" id="JBEZVE010000083">
    <property type="protein sequence ID" value="MEU3788132.1"/>
    <property type="molecule type" value="Genomic_DNA"/>
</dbReference>
<name>A0ABV2ZZZ1_9ACTN</name>
<evidence type="ECO:0000313" key="4">
    <source>
        <dbReference type="Proteomes" id="UP001550739"/>
    </source>
</evidence>
<evidence type="ECO:0000259" key="2">
    <source>
        <dbReference type="Pfam" id="PF10589"/>
    </source>
</evidence>
<proteinExistence type="predicted"/>
<evidence type="ECO:0000313" key="3">
    <source>
        <dbReference type="EMBL" id="MEU3788132.1"/>
    </source>
</evidence>
<dbReference type="SUPFAM" id="SSF140490">
    <property type="entry name" value="Nqo1C-terminal domain-like"/>
    <property type="match status" value="1"/>
</dbReference>
<dbReference type="InterPro" id="IPR037207">
    <property type="entry name" value="Nuop51_4Fe4S-bd_sf"/>
</dbReference>
<gene>
    <name evidence="3" type="ORF">AB0E89_47965</name>
</gene>
<dbReference type="Pfam" id="PF10589">
    <property type="entry name" value="NADH_4Fe-4S"/>
    <property type="match status" value="1"/>
</dbReference>
<organism evidence="3 4">
    <name type="scientific">Streptomyces sp. 900129855</name>
    <dbReference type="NCBI Taxonomy" id="3155129"/>
    <lineage>
        <taxon>Bacteria</taxon>
        <taxon>Bacillati</taxon>
        <taxon>Actinomycetota</taxon>
        <taxon>Actinomycetes</taxon>
        <taxon>Kitasatosporales</taxon>
        <taxon>Streptomycetaceae</taxon>
        <taxon>Streptomyces</taxon>
    </lineage>
</organism>
<dbReference type="Gene3D" id="1.20.1440.230">
    <property type="entry name" value="NADH-ubiquinone oxidoreductase 51kDa subunit, iron-sulphur binding domain"/>
    <property type="match status" value="1"/>
</dbReference>
<feature type="region of interest" description="Disordered" evidence="1">
    <location>
        <begin position="59"/>
        <end position="82"/>
    </location>
</feature>
<accession>A0ABV2ZZZ1</accession>
<dbReference type="Proteomes" id="UP001550739">
    <property type="component" value="Unassembled WGS sequence"/>
</dbReference>
<comment type="caution">
    <text evidence="3">The sequence shown here is derived from an EMBL/GenBank/DDBJ whole genome shotgun (WGS) entry which is preliminary data.</text>
</comment>
<reference evidence="3 4" key="1">
    <citation type="submission" date="2024-06" db="EMBL/GenBank/DDBJ databases">
        <title>The Natural Products Discovery Center: Release of the First 8490 Sequenced Strains for Exploring Actinobacteria Biosynthetic Diversity.</title>
        <authorList>
            <person name="Kalkreuter E."/>
            <person name="Kautsar S.A."/>
            <person name="Yang D."/>
            <person name="Bader C.D."/>
            <person name="Teijaro C.N."/>
            <person name="Fluegel L."/>
            <person name="Davis C.M."/>
            <person name="Simpson J.R."/>
            <person name="Lauterbach L."/>
            <person name="Steele A.D."/>
            <person name="Gui C."/>
            <person name="Meng S."/>
            <person name="Li G."/>
            <person name="Viehrig K."/>
            <person name="Ye F."/>
            <person name="Su P."/>
            <person name="Kiefer A.F."/>
            <person name="Nichols A."/>
            <person name="Cepeda A.J."/>
            <person name="Yan W."/>
            <person name="Fan B."/>
            <person name="Jiang Y."/>
            <person name="Adhikari A."/>
            <person name="Zheng C.-J."/>
            <person name="Schuster L."/>
            <person name="Cowan T.M."/>
            <person name="Smanski M.J."/>
            <person name="Chevrette M.G."/>
            <person name="De Carvalho L.P.S."/>
            <person name="Shen B."/>
        </authorList>
    </citation>
    <scope>NUCLEOTIDE SEQUENCE [LARGE SCALE GENOMIC DNA]</scope>
    <source>
        <strain evidence="3 4">NPDC033843</strain>
    </source>
</reference>
<protein>
    <submittedName>
        <fullName evidence="3">NADH-ubiquinone oxidoreductase-F iron-sulfur binding region domain-containing protein</fullName>
    </submittedName>
</protein>
<feature type="domain" description="NADH-ubiquinone oxidoreductase 51kDa subunit iron-sulphur binding" evidence="2">
    <location>
        <begin position="2"/>
        <end position="43"/>
    </location>
</feature>
<keyword evidence="4" id="KW-1185">Reference proteome</keyword>
<dbReference type="RefSeq" id="WP_361710813.1">
    <property type="nucleotide sequence ID" value="NZ_JBEZVE010000083.1"/>
</dbReference>
<sequence length="82" mass="9011">SDLDKLGDIADNINGKSFCALGDGAASPIFSSLKYFREEYERHVTGGYCPYDPRKSTAWAGRHRARRSSVRPPAQPKEGIAP</sequence>
<feature type="non-terminal residue" evidence="3">
    <location>
        <position position="1"/>
    </location>
</feature>
<evidence type="ECO:0000256" key="1">
    <source>
        <dbReference type="SAM" id="MobiDB-lite"/>
    </source>
</evidence>